<proteinExistence type="predicted"/>
<evidence type="ECO:0000256" key="1">
    <source>
        <dbReference type="SAM" id="MobiDB-lite"/>
    </source>
</evidence>
<keyword evidence="3" id="KW-1185">Reference proteome</keyword>
<evidence type="ECO:0000313" key="2">
    <source>
        <dbReference type="EMBL" id="SEM80157.1"/>
    </source>
</evidence>
<gene>
    <name evidence="2" type="ORF">SAMN04488011_101526</name>
</gene>
<dbReference type="AlphaFoldDB" id="A0A1H8BE69"/>
<dbReference type="SUPFAM" id="SSF56770">
    <property type="entry name" value="HydA/Nqo6-like"/>
    <property type="match status" value="1"/>
</dbReference>
<protein>
    <submittedName>
        <fullName evidence="2">Uncharacterized protein</fullName>
    </submittedName>
</protein>
<dbReference type="RefSeq" id="WP_091843959.1">
    <property type="nucleotide sequence ID" value="NZ_FOCM01000001.1"/>
</dbReference>
<dbReference type="Proteomes" id="UP000199372">
    <property type="component" value="Unassembled WGS sequence"/>
</dbReference>
<feature type="region of interest" description="Disordered" evidence="1">
    <location>
        <begin position="104"/>
        <end position="126"/>
    </location>
</feature>
<evidence type="ECO:0000313" key="3">
    <source>
        <dbReference type="Proteomes" id="UP000199372"/>
    </source>
</evidence>
<dbReference type="EMBL" id="FOCM01000001">
    <property type="protein sequence ID" value="SEM80157.1"/>
    <property type="molecule type" value="Genomic_DNA"/>
</dbReference>
<organism evidence="2 3">
    <name type="scientific">Palleronia pelagia</name>
    <dbReference type="NCBI Taxonomy" id="387096"/>
    <lineage>
        <taxon>Bacteria</taxon>
        <taxon>Pseudomonadati</taxon>
        <taxon>Pseudomonadota</taxon>
        <taxon>Alphaproteobacteria</taxon>
        <taxon>Rhodobacterales</taxon>
        <taxon>Roseobacteraceae</taxon>
        <taxon>Palleronia</taxon>
    </lineage>
</organism>
<sequence length="302" mass="32009">MAVIGDTLAARAPAAVFAAIGPGRQAGTERLFARRDMRRASTPRDASILLVAGDIPSEASEALARVHDQIPPPRATVQWQGEDPDRIVARVMETLKDLRVSATGEENRLPDAPPNEWKGIGPHGQGGKGMMGGTPYGRPMAMTGPDIRDGLQLDRYSARIGPFAPMLPPGLTLEVTLQGDVICDVSIDSPPFAQPADADAPDLCLARVLRLLGLDRAADRVLGGKRPGALWVQGAISRGLGRIDGTDMRDRVAAWRKGEAAPLGPFDLPRLLIGAEWSEAMLILASLPPSALIRAARAPEAA</sequence>
<reference evidence="3" key="1">
    <citation type="submission" date="2016-10" db="EMBL/GenBank/DDBJ databases">
        <authorList>
            <person name="Varghese N."/>
            <person name="Submissions S."/>
        </authorList>
    </citation>
    <scope>NUCLEOTIDE SEQUENCE [LARGE SCALE GENOMIC DNA]</scope>
    <source>
        <strain evidence="3">DSM 26893</strain>
    </source>
</reference>
<name>A0A1H8BE69_9RHOB</name>
<accession>A0A1H8BE69</accession>
<dbReference type="OrthoDB" id="6178681at2"/>